<dbReference type="EMBL" id="CAXAMM010042162">
    <property type="protein sequence ID" value="CAK9103363.1"/>
    <property type="molecule type" value="Genomic_DNA"/>
</dbReference>
<feature type="compositionally biased region" description="Basic and acidic residues" evidence="1">
    <location>
        <begin position="580"/>
        <end position="591"/>
    </location>
</feature>
<evidence type="ECO:0008006" key="4">
    <source>
        <dbReference type="Google" id="ProtNLM"/>
    </source>
</evidence>
<comment type="caution">
    <text evidence="2">The sequence shown here is derived from an EMBL/GenBank/DDBJ whole genome shotgun (WGS) entry which is preliminary data.</text>
</comment>
<feature type="region of interest" description="Disordered" evidence="1">
    <location>
        <begin position="540"/>
        <end position="591"/>
    </location>
</feature>
<sequence length="2169" mass="237357">MARCFVAQALHQVQSQGLARAAAEAKAKWGDGGQLTFCLLNLMFDETELEVALEDFGPGDWSILASHAQVSYGGPDGVQDLDVIRNPQALLDKTAETMFASLSQGPGGLRPGPDAASAKFRCTMVTCDAFSANLRLLRHLNYTLEENHMLLPTLCAQHRNGNVVERATKLLGILPGSFAVAKTLQKGKVMQKVSEKVKAMLARRLVVLDAVPADLLQEWSDVKVAQRSFLELVMATSMEQASVPGRRQQAANDFLDFFAGHWRTAARGLWPGSKMDKFGFKVAMDKMFRMLVCDTYGGVEVTRVARQAYNQRHPLHVILDAEFLGEGSGYGKLFLGGENASTDPAALSANNISVIWPACRTPKPVDSLSVQVLECIDGTGVCNGSYDMQRVVEVLDQGEAASEAESFTMVFEKRRSDAAATSASEWEKIEPASKKSRAASGEGSLDTDHETERDDGANSMRPSSCAPDIDTTMSSEDSQPALARVENLMAELENLNVKLMAYNKAPPVTETVQLTDAPAGACSEQAPASQDDAETLRLSPNAGEHLTSSTLPPASDEDQDMEEKPDWSPEDEEVPASKVSFEEVKTSLGKSDDVPEVMDRVVKLLEQQRLQQQALLAHLQDQRLQSDFANQVLKSVLNSHGEAQCMQLLEQATPASVMDIRDANGLTVLHHAIRQGKELVFDRVLEINPNLADQITNCDGRPAHWSTLMLLVDTKIRALGEEKYFYFLRRLLQTCSCQTMQARSTNGSTVLHAAGSKGLFQVLKLLLWGLYDKAGATERAFGLVRSLVNSPGGPRNAGVVDARLSCNVELAMYVKRYWGGVELLDAPVWVWDQGYREESVQKAFQLFRSVVLRPVVVPALNKWTKVAPCLCHVSLMQHTFNLMRDAFQACFPPSAEESASEENEEAKALGLPIDQTKIWRKLARKREQKAVHFLADKEASFFTMASFFIHYSLFKNATWLSERVSPEEAEQLNPQDIGQELVEGVTGEQGEIELELGDSNSSNIGATTACFFKSSLNPATSSMGELMSALSSPDHPLWGPLAGFYGQQSTWEDKFKRPKLNLFQCAAKHVTSRFRDKVAIWRAKARASGILPPAASNLRRPDWVQPLKRGRSQTGLHLFAKELGTEQGKVGFDKARALWRLKPQNEKDAWSVKAKAGNALAAQSLARQRRATEPVVGGPWSVGTSEGFCLSEHVINSVIDQMPVLAEKWKCENNSLMDAPIAFQEGSEDRAPLFAGCPAGYCVSGLNEAQQDVYHDLHDLLVHTIMTHGPGPSQPAAEPLVLRYSSVFSCQIVYVSIAFHTRKQPIEAACIVLHPMPRNPGQALRLEVRGLEGDWLHDVALCVRLAGAASDWTLEIIEPDTIEALSQFIVKGAQLVDMGSFQTWRGAKKEQSMAMSALLKRWLISGLDDELWPATKRAKHVGMGGKHLAAFTHGLHAEYGSYSSYYKFVSKKENQKEHSSFLKALAQWIQAHNENPQEYRLRDTKALKAVKQSLLLERTQGGKFIAPRMKFVEEQHWKEEQYGKLDTAKVVEEEIHGKVRKGAWVRVGAEGEWDYENYEDRALKEQTEEHNGEGLFAKEAFARKQKAAQSALDKTHREREAAVASSQVMDTSALLAIIAQSRSSNDAPTADKAAASAASSNSDHEDEESDDEGPGATATFFGSKRKAGASKAAPKVPAKAAKAKQTSAPSTSARGGKASQTAPASSSKASKVESAQVAKKNEAKSVLVAAAADGTAESTMALDGRAQRTLRTLQKSLSDQLAALQAINVDDGPTPVATAAQAAYKTDCKKREGELRKIAKNVREVIKRAEKSTNKDAFGDELTKLDEVGQAANALADLFSVMPVPCAQADLVTSAYEAALVFFTEESAILASQTLGSGFRLKYVLAKASCHFFYEEYKKFCDCFKAEEEEIQALATLVGHESLEQQAALEMEGRLVSMLQGIPEQELQDMDAGKSLADDSQLVKTLSLARLVMDSCDDQGFLARSLKGDVTVVASLLDSSNVLKLEAAVGTLSEVATASTAKKGASEKALMTPIQRFFLQCAGGQSLYALASARVTAGEQESKFEALVVEAEELLKSFPESIPAGFSQDQMADKINSFFVPANQKVGDVQKQLKQAVKAASQGQKERLKARFNRLKEDFAKKVTLLTKTFLVDSVTEVMWLGRQLFQIV</sequence>
<accession>A0ABP0RSL7</accession>
<protein>
    <recommendedName>
        <fullName evidence="4">PARP</fullName>
    </recommendedName>
</protein>
<keyword evidence="3" id="KW-1185">Reference proteome</keyword>
<organism evidence="2 3">
    <name type="scientific">Durusdinium trenchii</name>
    <dbReference type="NCBI Taxonomy" id="1381693"/>
    <lineage>
        <taxon>Eukaryota</taxon>
        <taxon>Sar</taxon>
        <taxon>Alveolata</taxon>
        <taxon>Dinophyceae</taxon>
        <taxon>Suessiales</taxon>
        <taxon>Symbiodiniaceae</taxon>
        <taxon>Durusdinium</taxon>
    </lineage>
</organism>
<evidence type="ECO:0000256" key="1">
    <source>
        <dbReference type="SAM" id="MobiDB-lite"/>
    </source>
</evidence>
<dbReference type="InterPro" id="IPR036770">
    <property type="entry name" value="Ankyrin_rpt-contain_sf"/>
</dbReference>
<feature type="compositionally biased region" description="Low complexity" evidence="1">
    <location>
        <begin position="1669"/>
        <end position="1684"/>
    </location>
</feature>
<feature type="region of interest" description="Disordered" evidence="1">
    <location>
        <begin position="420"/>
        <end position="478"/>
    </location>
</feature>
<name>A0ABP0RSL7_9DINO</name>
<gene>
    <name evidence="2" type="ORF">SCF082_LOCUS48282</name>
</gene>
<feature type="compositionally biased region" description="Basic and acidic residues" evidence="1">
    <location>
        <begin position="446"/>
        <end position="456"/>
    </location>
</feature>
<evidence type="ECO:0000313" key="3">
    <source>
        <dbReference type="Proteomes" id="UP001642464"/>
    </source>
</evidence>
<feature type="compositionally biased region" description="Low complexity" evidence="1">
    <location>
        <begin position="1697"/>
        <end position="1718"/>
    </location>
</feature>
<feature type="region of interest" description="Disordered" evidence="1">
    <location>
        <begin position="1622"/>
        <end position="1720"/>
    </location>
</feature>
<dbReference type="Gene3D" id="1.25.40.20">
    <property type="entry name" value="Ankyrin repeat-containing domain"/>
    <property type="match status" value="1"/>
</dbReference>
<dbReference type="SUPFAM" id="SSF48403">
    <property type="entry name" value="Ankyrin repeat"/>
    <property type="match status" value="1"/>
</dbReference>
<evidence type="ECO:0000313" key="2">
    <source>
        <dbReference type="EMBL" id="CAK9103363.1"/>
    </source>
</evidence>
<feature type="compositionally biased region" description="Acidic residues" evidence="1">
    <location>
        <begin position="1644"/>
        <end position="1653"/>
    </location>
</feature>
<feature type="compositionally biased region" description="Low complexity" evidence="1">
    <location>
        <begin position="1624"/>
        <end position="1641"/>
    </location>
</feature>
<dbReference type="Proteomes" id="UP001642464">
    <property type="component" value="Unassembled WGS sequence"/>
</dbReference>
<reference evidence="2 3" key="1">
    <citation type="submission" date="2024-02" db="EMBL/GenBank/DDBJ databases">
        <authorList>
            <person name="Chen Y."/>
            <person name="Shah S."/>
            <person name="Dougan E. K."/>
            <person name="Thang M."/>
            <person name="Chan C."/>
        </authorList>
    </citation>
    <scope>NUCLEOTIDE SEQUENCE [LARGE SCALE GENOMIC DNA]</scope>
</reference>
<proteinExistence type="predicted"/>